<keyword evidence="1" id="KW-0472">Membrane</keyword>
<reference evidence="2" key="2">
    <citation type="submission" date="2023-05" db="EMBL/GenBank/DDBJ databases">
        <authorList>
            <person name="Schelkunov M.I."/>
        </authorList>
    </citation>
    <scope>NUCLEOTIDE SEQUENCE</scope>
    <source>
        <strain evidence="2">Hsosn_3</strain>
        <tissue evidence="2">Leaf</tissue>
    </source>
</reference>
<evidence type="ECO:0000256" key="1">
    <source>
        <dbReference type="SAM" id="Phobius"/>
    </source>
</evidence>
<evidence type="ECO:0000313" key="2">
    <source>
        <dbReference type="EMBL" id="KAK1362757.1"/>
    </source>
</evidence>
<keyword evidence="1" id="KW-0812">Transmembrane</keyword>
<reference evidence="2" key="1">
    <citation type="submission" date="2023-02" db="EMBL/GenBank/DDBJ databases">
        <title>Genome of toxic invasive species Heracleum sosnowskyi carries increased number of genes despite the absence of recent whole-genome duplications.</title>
        <authorList>
            <person name="Schelkunov M."/>
            <person name="Shtratnikova V."/>
            <person name="Makarenko M."/>
            <person name="Klepikova A."/>
            <person name="Omelchenko D."/>
            <person name="Novikova G."/>
            <person name="Obukhova E."/>
            <person name="Bogdanov V."/>
            <person name="Penin A."/>
            <person name="Logacheva M."/>
        </authorList>
    </citation>
    <scope>NUCLEOTIDE SEQUENCE</scope>
    <source>
        <strain evidence="2">Hsosn_3</strain>
        <tissue evidence="2">Leaf</tissue>
    </source>
</reference>
<accession>A0AAD8HAT8</accession>
<sequence>MWVVEKKCCSNLVSVVENVDWKVGLLRLSWRIGMLFMGELNDNLFSQRIWFKFGQFSWMMMILFRYLSVLVVTQFSSLYYKIVLSPTIQTCILTVSTVRSLQAQIWVGRVIFSSRSYCYYGSGWLICTSVFCKLACVG</sequence>
<proteinExistence type="predicted"/>
<organism evidence="2 3">
    <name type="scientific">Heracleum sosnowskyi</name>
    <dbReference type="NCBI Taxonomy" id="360622"/>
    <lineage>
        <taxon>Eukaryota</taxon>
        <taxon>Viridiplantae</taxon>
        <taxon>Streptophyta</taxon>
        <taxon>Embryophyta</taxon>
        <taxon>Tracheophyta</taxon>
        <taxon>Spermatophyta</taxon>
        <taxon>Magnoliopsida</taxon>
        <taxon>eudicotyledons</taxon>
        <taxon>Gunneridae</taxon>
        <taxon>Pentapetalae</taxon>
        <taxon>asterids</taxon>
        <taxon>campanulids</taxon>
        <taxon>Apiales</taxon>
        <taxon>Apiaceae</taxon>
        <taxon>Apioideae</taxon>
        <taxon>apioid superclade</taxon>
        <taxon>Tordylieae</taxon>
        <taxon>Tordyliinae</taxon>
        <taxon>Heracleum</taxon>
    </lineage>
</organism>
<name>A0AAD8HAT8_9APIA</name>
<keyword evidence="1" id="KW-1133">Transmembrane helix</keyword>
<protein>
    <submittedName>
        <fullName evidence="2">Uncharacterized protein</fullName>
    </submittedName>
</protein>
<dbReference type="AlphaFoldDB" id="A0AAD8HAT8"/>
<keyword evidence="3" id="KW-1185">Reference proteome</keyword>
<dbReference type="Proteomes" id="UP001237642">
    <property type="component" value="Unassembled WGS sequence"/>
</dbReference>
<gene>
    <name evidence="2" type="ORF">POM88_038318</name>
</gene>
<evidence type="ECO:0000313" key="3">
    <source>
        <dbReference type="Proteomes" id="UP001237642"/>
    </source>
</evidence>
<feature type="transmembrane region" description="Helical" evidence="1">
    <location>
        <begin position="56"/>
        <end position="80"/>
    </location>
</feature>
<dbReference type="EMBL" id="JAUIZM010000009">
    <property type="protein sequence ID" value="KAK1362757.1"/>
    <property type="molecule type" value="Genomic_DNA"/>
</dbReference>
<comment type="caution">
    <text evidence="2">The sequence shown here is derived from an EMBL/GenBank/DDBJ whole genome shotgun (WGS) entry which is preliminary data.</text>
</comment>